<proteinExistence type="predicted"/>
<gene>
    <name evidence="4" type="ORF">C5F51_22835</name>
</gene>
<keyword evidence="1" id="KW-0808">Transferase</keyword>
<feature type="domain" description="N-acetyltransferase" evidence="3">
    <location>
        <begin position="20"/>
        <end position="152"/>
    </location>
</feature>
<protein>
    <recommendedName>
        <fullName evidence="3">N-acetyltransferase domain-containing protein</fullName>
    </recommendedName>
</protein>
<comment type="caution">
    <text evidence="4">The sequence shown here is derived from an EMBL/GenBank/DDBJ whole genome shotgun (WGS) entry which is preliminary data.</text>
</comment>
<reference evidence="4 5" key="1">
    <citation type="submission" date="2018-02" db="EMBL/GenBank/DDBJ databases">
        <title>8 Nocardia nova and 1 Nocardia cyriacigeorgica strain used for evolution to TMP-SMX.</title>
        <authorList>
            <person name="Mehta H."/>
            <person name="Weng J."/>
            <person name="Shamoo Y."/>
        </authorList>
    </citation>
    <scope>NUCLEOTIDE SEQUENCE [LARGE SCALE GENOMIC DNA]</scope>
    <source>
        <strain evidence="4 5">BAA2227</strain>
    </source>
</reference>
<dbReference type="AlphaFoldDB" id="A0A2S6A256"/>
<dbReference type="GO" id="GO:0005737">
    <property type="term" value="C:cytoplasm"/>
    <property type="evidence" value="ECO:0007669"/>
    <property type="project" value="TreeGrafter"/>
</dbReference>
<dbReference type="InterPro" id="IPR000182">
    <property type="entry name" value="GNAT_dom"/>
</dbReference>
<dbReference type="PANTHER" id="PTHR43626">
    <property type="entry name" value="ACYL-COA N-ACYLTRANSFERASE"/>
    <property type="match status" value="1"/>
</dbReference>
<dbReference type="InterPro" id="IPR016181">
    <property type="entry name" value="Acyl_CoA_acyltransferase"/>
</dbReference>
<dbReference type="GO" id="GO:0008080">
    <property type="term" value="F:N-acetyltransferase activity"/>
    <property type="evidence" value="ECO:0007669"/>
    <property type="project" value="InterPro"/>
</dbReference>
<dbReference type="SUPFAM" id="SSF55729">
    <property type="entry name" value="Acyl-CoA N-acyltransferases (Nat)"/>
    <property type="match status" value="1"/>
</dbReference>
<dbReference type="Pfam" id="PF00583">
    <property type="entry name" value="Acetyltransf_1"/>
    <property type="match status" value="1"/>
</dbReference>
<evidence type="ECO:0000313" key="5">
    <source>
        <dbReference type="Proteomes" id="UP000238356"/>
    </source>
</evidence>
<dbReference type="CDD" id="cd04301">
    <property type="entry name" value="NAT_SF"/>
    <property type="match status" value="1"/>
</dbReference>
<organism evidence="4 5">
    <name type="scientific">Nocardia nova</name>
    <dbReference type="NCBI Taxonomy" id="37330"/>
    <lineage>
        <taxon>Bacteria</taxon>
        <taxon>Bacillati</taxon>
        <taxon>Actinomycetota</taxon>
        <taxon>Actinomycetes</taxon>
        <taxon>Mycobacteriales</taxon>
        <taxon>Nocardiaceae</taxon>
        <taxon>Nocardia</taxon>
    </lineage>
</organism>
<dbReference type="Gene3D" id="3.40.630.30">
    <property type="match status" value="1"/>
</dbReference>
<evidence type="ECO:0000313" key="4">
    <source>
        <dbReference type="EMBL" id="PPJ25662.1"/>
    </source>
</evidence>
<dbReference type="EMBL" id="PSZD01000015">
    <property type="protein sequence ID" value="PPJ25662.1"/>
    <property type="molecule type" value="Genomic_DNA"/>
</dbReference>
<evidence type="ECO:0000259" key="3">
    <source>
        <dbReference type="PROSITE" id="PS51186"/>
    </source>
</evidence>
<keyword evidence="2" id="KW-0012">Acyltransferase</keyword>
<dbReference type="InterPro" id="IPR045039">
    <property type="entry name" value="NSI-like"/>
</dbReference>
<dbReference type="PROSITE" id="PS51186">
    <property type="entry name" value="GNAT"/>
    <property type="match status" value="1"/>
</dbReference>
<evidence type="ECO:0000256" key="1">
    <source>
        <dbReference type="ARBA" id="ARBA00022679"/>
    </source>
</evidence>
<dbReference type="PANTHER" id="PTHR43626:SF4">
    <property type="entry name" value="GCN5-RELATED N-ACETYLTRANSFERASE 2, CHLOROPLASTIC"/>
    <property type="match status" value="1"/>
</dbReference>
<name>A0A2S6A256_9NOCA</name>
<evidence type="ECO:0000256" key="2">
    <source>
        <dbReference type="ARBA" id="ARBA00023315"/>
    </source>
</evidence>
<keyword evidence="5" id="KW-1185">Reference proteome</keyword>
<sequence length="152" mass="16537">MGEWEFRWLAIKAAFRIAGMTVIVERAIDVPEYRRLRAEVGWNSPDDRVCAAALAASLFTVVADDEEGRSVGMARAVGDGFYVLIVDVVVIPRAQGSGIGAMLIASVMEWAGEQSIPHLALGAADEVAGLYHRRGFARAGQYLRLDEDTVSR</sequence>
<dbReference type="Proteomes" id="UP000238356">
    <property type="component" value="Unassembled WGS sequence"/>
</dbReference>
<accession>A0A2S6A256</accession>